<proteinExistence type="inferred from homology"/>
<evidence type="ECO:0000256" key="3">
    <source>
        <dbReference type="ARBA" id="ARBA00008384"/>
    </source>
</evidence>
<dbReference type="GO" id="GO:0006888">
    <property type="term" value="P:endoplasmic reticulum to Golgi vesicle-mediated transport"/>
    <property type="evidence" value="ECO:0007669"/>
    <property type="project" value="InterPro"/>
</dbReference>
<dbReference type="PANTHER" id="PTHR13255:SF0">
    <property type="entry name" value="ATAXIN-10"/>
    <property type="match status" value="1"/>
</dbReference>
<dbReference type="Pfam" id="PF04628">
    <property type="entry name" value="Sedlin_N"/>
    <property type="match status" value="1"/>
</dbReference>
<evidence type="ECO:0000313" key="10">
    <source>
        <dbReference type="EMBL" id="CAF2813725.1"/>
    </source>
</evidence>
<dbReference type="InterPro" id="IPR006722">
    <property type="entry name" value="Sedlin"/>
</dbReference>
<evidence type="ECO:0000313" key="11">
    <source>
        <dbReference type="Proteomes" id="UP000675881"/>
    </source>
</evidence>
<protein>
    <recommendedName>
        <fullName evidence="4">Ataxin-10</fullName>
    </recommendedName>
</protein>
<comment type="similarity">
    <text evidence="2">Belongs to the TRAPP small subunits family. Sedlin subfamily.</text>
</comment>
<keyword evidence="6" id="KW-0813">Transport</keyword>
<evidence type="ECO:0000256" key="4">
    <source>
        <dbReference type="ARBA" id="ARBA00018804"/>
    </source>
</evidence>
<dbReference type="EMBL" id="HG994590">
    <property type="protein sequence ID" value="CAF2813725.1"/>
    <property type="molecule type" value="Genomic_DNA"/>
</dbReference>
<keyword evidence="5" id="KW-0132">Cell division</keyword>
<dbReference type="InterPro" id="IPR019156">
    <property type="entry name" value="Ataxin-10_domain"/>
</dbReference>
<dbReference type="InterPro" id="IPR051374">
    <property type="entry name" value="Ataxin-10/CTR86_families"/>
</dbReference>
<dbReference type="SUPFAM" id="SSF48371">
    <property type="entry name" value="ARM repeat"/>
    <property type="match status" value="2"/>
</dbReference>
<accession>A0A7R8CG99</accession>
<keyword evidence="6" id="KW-0931">ER-Golgi transport</keyword>
<dbReference type="PANTHER" id="PTHR13255">
    <property type="entry name" value="ATAXIN-10"/>
    <property type="match status" value="1"/>
</dbReference>
<organism evidence="10 11">
    <name type="scientific">Lepeophtheirus salmonis</name>
    <name type="common">Salmon louse</name>
    <name type="synonym">Caligus salmonis</name>
    <dbReference type="NCBI Taxonomy" id="72036"/>
    <lineage>
        <taxon>Eukaryota</taxon>
        <taxon>Metazoa</taxon>
        <taxon>Ecdysozoa</taxon>
        <taxon>Arthropoda</taxon>
        <taxon>Crustacea</taxon>
        <taxon>Multicrustacea</taxon>
        <taxon>Hexanauplia</taxon>
        <taxon>Copepoda</taxon>
        <taxon>Siphonostomatoida</taxon>
        <taxon>Caligidae</taxon>
        <taxon>Lepeophtheirus</taxon>
    </lineage>
</organism>
<keyword evidence="7" id="KW-0131">Cell cycle</keyword>
<gene>
    <name evidence="10" type="ORF">LSAA_3399</name>
</gene>
<dbReference type="Pfam" id="PF09759">
    <property type="entry name" value="Atx10homo_assoc"/>
    <property type="match status" value="1"/>
</dbReference>
<evidence type="ECO:0000256" key="5">
    <source>
        <dbReference type="ARBA" id="ARBA00022618"/>
    </source>
</evidence>
<comment type="subcellular location">
    <subcellularLocation>
        <location evidence="1">Cytoplasm</location>
        <location evidence="1">Perinuclear region</location>
    </subcellularLocation>
</comment>
<dbReference type="InterPro" id="IPR011989">
    <property type="entry name" value="ARM-like"/>
</dbReference>
<dbReference type="Gene3D" id="3.30.450.70">
    <property type="match status" value="1"/>
</dbReference>
<dbReference type="GO" id="GO:0051301">
    <property type="term" value="P:cell division"/>
    <property type="evidence" value="ECO:0007669"/>
    <property type="project" value="UniProtKB-KW"/>
</dbReference>
<evidence type="ECO:0000256" key="1">
    <source>
        <dbReference type="ARBA" id="ARBA00004556"/>
    </source>
</evidence>
<evidence type="ECO:0000259" key="9">
    <source>
        <dbReference type="Pfam" id="PF09759"/>
    </source>
</evidence>
<evidence type="ECO:0000256" key="7">
    <source>
        <dbReference type="ARBA" id="ARBA00023306"/>
    </source>
</evidence>
<dbReference type="CDD" id="cd14825">
    <property type="entry name" value="TRAPPC2_sedlin"/>
    <property type="match status" value="1"/>
</dbReference>
<sequence length="519" mass="58992">MSAIFQVQSDGIMMISSRKRKNWKDGMPVGHHDNPLFEIDFGPGSNNTSGKEDHRHLNQFIAHGALDLIDEYMIKTPNMYLKVVDKFNEWYVSGFVTASRIRFVMLHDVKNEDGIKSFFADMYETYIKLAMNPFYAINSRINNKAFERKAQVYDPDISVEILRAIRKLAATLDSPDKTYLFLHHGSLFDLSEKVLVDFMDSEDPMQVLLLRITLQFLFNAFQGSNEIHRLMRFETILSNLLSRCSDAKIQDYTSSLIYIGNKSSSLFLQNELISSHLITACIEYESNFALLAIKSFVEDNLLCMYNLVKKSEDRRTLIEIIASDEELSCTSAPTISLLFKERSKRIMSANGAWSSDEAVEVTKLLDYLCDVSSNKKNLQDDKDLLIDVVHLLKMVHLLGKEDEGNKKNPFVPIRKLNDVSEAVKKEVSFGFKRDIIRLLGNLAFENEANQDLVGSLDGVQLLLDCSSIDGKNPFITQWVVFAIRNVTQGNSKNQAIIAEMERSGKLDKKLLVESGIILS</sequence>
<dbReference type="GO" id="GO:0048471">
    <property type="term" value="C:perinuclear region of cytoplasm"/>
    <property type="evidence" value="ECO:0007669"/>
    <property type="project" value="UniProtKB-SubCell"/>
</dbReference>
<dbReference type="GO" id="GO:0005829">
    <property type="term" value="C:cytosol"/>
    <property type="evidence" value="ECO:0007669"/>
    <property type="project" value="TreeGrafter"/>
</dbReference>
<dbReference type="Gene3D" id="1.25.10.10">
    <property type="entry name" value="Leucine-rich Repeat Variant"/>
    <property type="match status" value="1"/>
</dbReference>
<dbReference type="InterPro" id="IPR011012">
    <property type="entry name" value="Longin-like_dom_sf"/>
</dbReference>
<dbReference type="Proteomes" id="UP000675881">
    <property type="component" value="Chromosome 11"/>
</dbReference>
<evidence type="ECO:0000256" key="2">
    <source>
        <dbReference type="ARBA" id="ARBA00006626"/>
    </source>
</evidence>
<dbReference type="SUPFAM" id="SSF64356">
    <property type="entry name" value="SNARE-like"/>
    <property type="match status" value="1"/>
</dbReference>
<comment type="function">
    <text evidence="8">May play a role in the regulation of cytokinesis. May play a role in signaling by stimulating protein glycosylation. Induces neuritogenesis by activating the Ras-MAP kinase pathway and is necessary for the survival of cerebellar neurons. Does not appear to play a major role in ciliogenesis.</text>
</comment>
<evidence type="ECO:0000256" key="6">
    <source>
        <dbReference type="ARBA" id="ARBA00022892"/>
    </source>
</evidence>
<dbReference type="OrthoDB" id="10252102at2759"/>
<dbReference type="GO" id="GO:0031175">
    <property type="term" value="P:neuron projection development"/>
    <property type="evidence" value="ECO:0007669"/>
    <property type="project" value="TreeGrafter"/>
</dbReference>
<evidence type="ECO:0000256" key="8">
    <source>
        <dbReference type="ARBA" id="ARBA00045173"/>
    </source>
</evidence>
<reference evidence="10" key="1">
    <citation type="submission" date="2021-02" db="EMBL/GenBank/DDBJ databases">
        <authorList>
            <person name="Bekaert M."/>
        </authorList>
    </citation>
    <scope>NUCLEOTIDE SEQUENCE</scope>
    <source>
        <strain evidence="10">IoA-00</strain>
    </source>
</reference>
<dbReference type="AlphaFoldDB" id="A0A7R8CG99"/>
<name>A0A7R8CG99_LEPSM</name>
<keyword evidence="11" id="KW-1185">Reference proteome</keyword>
<dbReference type="InterPro" id="IPR016024">
    <property type="entry name" value="ARM-type_fold"/>
</dbReference>
<feature type="domain" description="Ataxin-10" evidence="9">
    <location>
        <begin position="431"/>
        <end position="516"/>
    </location>
</feature>
<comment type="similarity">
    <text evidence="3">Belongs to the ataxin-10 family.</text>
</comment>